<keyword evidence="1" id="KW-1133">Transmembrane helix</keyword>
<dbReference type="EMBL" id="JANQDL010000001">
    <property type="protein sequence ID" value="MDH6062220.1"/>
    <property type="molecule type" value="Genomic_DNA"/>
</dbReference>
<accession>A0AA43KDF6</accession>
<evidence type="ECO:0000313" key="2">
    <source>
        <dbReference type="EMBL" id="MDH6062220.1"/>
    </source>
</evidence>
<reference evidence="2 3" key="1">
    <citation type="journal article" date="2023" name="J. Phycol.">
        <title>Chrysosporum ovalisporum is synonymous with the true-branching cyanobacterium Umezakia natans (Nostocales/Aphanizomenonaceae).</title>
        <authorList>
            <person name="McGregor G.B."/>
            <person name="Sendall B.C."/>
            <person name="Niiyama Y."/>
            <person name="Tuji A."/>
            <person name="Willis A."/>
        </authorList>
    </citation>
    <scope>NUCLEOTIDE SEQUENCE [LARGE SCALE GENOMIC DNA]</scope>
    <source>
        <strain evidence="2 3">FSS-62</strain>
    </source>
</reference>
<dbReference type="AlphaFoldDB" id="A0AA43KDF6"/>
<protein>
    <submittedName>
        <fullName evidence="2">Uncharacterized protein</fullName>
    </submittedName>
</protein>
<name>A0AA43KDF6_9CYAN</name>
<dbReference type="Proteomes" id="UP001159370">
    <property type="component" value="Unassembled WGS sequence"/>
</dbReference>
<proteinExistence type="predicted"/>
<dbReference type="PROSITE" id="PS51257">
    <property type="entry name" value="PROKAR_LIPOPROTEIN"/>
    <property type="match status" value="1"/>
</dbReference>
<feature type="transmembrane region" description="Helical" evidence="1">
    <location>
        <begin position="34"/>
        <end position="54"/>
    </location>
</feature>
<evidence type="ECO:0000313" key="3">
    <source>
        <dbReference type="Proteomes" id="UP001159370"/>
    </source>
</evidence>
<dbReference type="RefSeq" id="WP_280692906.1">
    <property type="nucleotide sequence ID" value="NZ_JANQDL010000001.1"/>
</dbReference>
<evidence type="ECO:0000256" key="1">
    <source>
        <dbReference type="SAM" id="Phobius"/>
    </source>
</evidence>
<keyword evidence="1" id="KW-0812">Transmembrane</keyword>
<keyword evidence="1" id="KW-0472">Membrane</keyword>
<sequence>MVSIKRKEMIWLLLLVLGCGYFSAMSNLEMNYYLKSLIALLPMQVAALIYVAYLRWHRS</sequence>
<organism evidence="2 3">
    <name type="scientific">Umezakia ovalisporum FSS-62</name>
    <dbReference type="NCBI Taxonomy" id="2971776"/>
    <lineage>
        <taxon>Bacteria</taxon>
        <taxon>Bacillati</taxon>
        <taxon>Cyanobacteriota</taxon>
        <taxon>Cyanophyceae</taxon>
        <taxon>Nostocales</taxon>
        <taxon>Nodulariaceae</taxon>
        <taxon>Umezakia</taxon>
    </lineage>
</organism>
<comment type="caution">
    <text evidence="2">The sequence shown here is derived from an EMBL/GenBank/DDBJ whole genome shotgun (WGS) entry which is preliminary data.</text>
</comment>
<gene>
    <name evidence="2" type="ORF">NWP23_00050</name>
</gene>